<dbReference type="AlphaFoldDB" id="A0AB39VYB6"/>
<dbReference type="RefSeq" id="WP_369752296.1">
    <property type="nucleotide sequence ID" value="NZ_CP165625.1"/>
</dbReference>
<dbReference type="InterPro" id="IPR016024">
    <property type="entry name" value="ARM-type_fold"/>
</dbReference>
<name>A0AB39VYB6_9FLAO</name>
<keyword evidence="1" id="KW-0812">Transmembrane</keyword>
<dbReference type="Gene3D" id="1.25.10.10">
    <property type="entry name" value="Leucine-rich Repeat Variant"/>
    <property type="match status" value="1"/>
</dbReference>
<sequence>MVNIFQYIVDYLKYAPTIIQLSWALSAVFTFTIISLTFYLKHLRSRLRTKERIQKVYEKKYEADLIEYLYSGNEEEEVSPEQQKIINYLKKSSEDSLKRKLIISTLLKLRSEISGETANDIQKLYYQTGLINYSSSKLKHKKWNIIAKAIKELTQFGIKDVHDDVILLINHPKKEVRKEIQMYLVKLFHFEGLDFLNVLKTPLSEWDQIQLLEILQNFEDQKIPDINEWLESSNSTVVLFALKLAKIYNQFEAKDVIIKLLNHSEMQVRIEAIDVLSNMGVIEAVAILKNDFDQRDIEEQIAFFKMLESMYDTSDISFISQFINHENFYIKVSVMKILKVINVDNESNTFKIITTDKEFSESINLIKAS</sequence>
<organism evidence="2">
    <name type="scientific">Flavobacterium sp. WC2409</name>
    <dbReference type="NCBI Taxonomy" id="3234139"/>
    <lineage>
        <taxon>Bacteria</taxon>
        <taxon>Pseudomonadati</taxon>
        <taxon>Bacteroidota</taxon>
        <taxon>Flavobacteriia</taxon>
        <taxon>Flavobacteriales</taxon>
        <taxon>Flavobacteriaceae</taxon>
        <taxon>Flavobacterium</taxon>
    </lineage>
</organism>
<evidence type="ECO:0000256" key="1">
    <source>
        <dbReference type="SAM" id="Phobius"/>
    </source>
</evidence>
<dbReference type="SUPFAM" id="SSF48371">
    <property type="entry name" value="ARM repeat"/>
    <property type="match status" value="1"/>
</dbReference>
<dbReference type="InterPro" id="IPR011989">
    <property type="entry name" value="ARM-like"/>
</dbReference>
<proteinExistence type="predicted"/>
<gene>
    <name evidence="2" type="ORF">AB3G34_09595</name>
</gene>
<dbReference type="EMBL" id="CP165625">
    <property type="protein sequence ID" value="XDU94149.1"/>
    <property type="molecule type" value="Genomic_DNA"/>
</dbReference>
<keyword evidence="1" id="KW-0472">Membrane</keyword>
<keyword evidence="1" id="KW-1133">Transmembrane helix</keyword>
<protein>
    <submittedName>
        <fullName evidence="2">HEAT repeat domain-containing protein</fullName>
    </submittedName>
</protein>
<evidence type="ECO:0000313" key="2">
    <source>
        <dbReference type="EMBL" id="XDU94149.1"/>
    </source>
</evidence>
<reference evidence="2" key="1">
    <citation type="submission" date="2024-07" db="EMBL/GenBank/DDBJ databases">
        <authorList>
            <person name="Biller S.J."/>
        </authorList>
    </citation>
    <scope>NUCLEOTIDE SEQUENCE</scope>
    <source>
        <strain evidence="2">WC2409</strain>
    </source>
</reference>
<accession>A0AB39VYB6</accession>
<feature type="transmembrane region" description="Helical" evidence="1">
    <location>
        <begin position="20"/>
        <end position="40"/>
    </location>
</feature>